<keyword evidence="1" id="KW-0472">Membrane</keyword>
<name>A0A381WZ20_9ZZZZ</name>
<feature type="transmembrane region" description="Helical" evidence="1">
    <location>
        <begin position="48"/>
        <end position="66"/>
    </location>
</feature>
<proteinExistence type="predicted"/>
<accession>A0A381WZ20</accession>
<gene>
    <name evidence="2" type="ORF">METZ01_LOCUS110650</name>
</gene>
<feature type="transmembrane region" description="Helical" evidence="1">
    <location>
        <begin position="20"/>
        <end position="42"/>
    </location>
</feature>
<evidence type="ECO:0000313" key="2">
    <source>
        <dbReference type="EMBL" id="SVA57796.1"/>
    </source>
</evidence>
<sequence length="84" mass="9876">MNIVWFLKQKNMNKLKTLMLNHPLVSIAIILPFSLVFVFAILGIIFNLILPILIAVWLSGWIYTGVVGRPIRQYVYEPFWFIRL</sequence>
<keyword evidence="1" id="KW-0812">Transmembrane</keyword>
<evidence type="ECO:0000256" key="1">
    <source>
        <dbReference type="SAM" id="Phobius"/>
    </source>
</evidence>
<reference evidence="2" key="1">
    <citation type="submission" date="2018-05" db="EMBL/GenBank/DDBJ databases">
        <authorList>
            <person name="Lanie J.A."/>
            <person name="Ng W.-L."/>
            <person name="Kazmierczak K.M."/>
            <person name="Andrzejewski T.M."/>
            <person name="Davidsen T.M."/>
            <person name="Wayne K.J."/>
            <person name="Tettelin H."/>
            <person name="Glass J.I."/>
            <person name="Rusch D."/>
            <person name="Podicherti R."/>
            <person name="Tsui H.-C.T."/>
            <person name="Winkler M.E."/>
        </authorList>
    </citation>
    <scope>NUCLEOTIDE SEQUENCE</scope>
</reference>
<keyword evidence="1" id="KW-1133">Transmembrane helix</keyword>
<organism evidence="2">
    <name type="scientific">marine metagenome</name>
    <dbReference type="NCBI Taxonomy" id="408172"/>
    <lineage>
        <taxon>unclassified sequences</taxon>
        <taxon>metagenomes</taxon>
        <taxon>ecological metagenomes</taxon>
    </lineage>
</organism>
<dbReference type="EMBL" id="UINC01013365">
    <property type="protein sequence ID" value="SVA57796.1"/>
    <property type="molecule type" value="Genomic_DNA"/>
</dbReference>
<dbReference type="AlphaFoldDB" id="A0A381WZ20"/>
<protein>
    <submittedName>
        <fullName evidence="2">Uncharacterized protein</fullName>
    </submittedName>
</protein>